<dbReference type="Gene3D" id="1.10.3210.10">
    <property type="entry name" value="Hypothetical protein af1432"/>
    <property type="match status" value="2"/>
</dbReference>
<proteinExistence type="predicted"/>
<dbReference type="STRING" id="1121291.SAMN02745134_02471"/>
<evidence type="ECO:0000259" key="1">
    <source>
        <dbReference type="PROSITE" id="PS51832"/>
    </source>
</evidence>
<reference evidence="2 3" key="1">
    <citation type="submission" date="2017-04" db="EMBL/GenBank/DDBJ databases">
        <authorList>
            <person name="Afonso C.L."/>
            <person name="Miller P.J."/>
            <person name="Scott M.A."/>
            <person name="Spackman E."/>
            <person name="Goraichik I."/>
            <person name="Dimitrov K.M."/>
            <person name="Suarez D.L."/>
            <person name="Swayne D.E."/>
        </authorList>
    </citation>
    <scope>NUCLEOTIDE SEQUENCE [LARGE SCALE GENOMIC DNA]</scope>
    <source>
        <strain evidence="2 3">DSM 12555</strain>
    </source>
</reference>
<gene>
    <name evidence="2" type="ORF">SAMN02745134_02471</name>
</gene>
<accession>A0A1W1XPT6</accession>
<dbReference type="Pfam" id="PF01966">
    <property type="entry name" value="HD"/>
    <property type="match status" value="1"/>
</dbReference>
<organism evidence="2 3">
    <name type="scientific">Clostridium acidisoli DSM 12555</name>
    <dbReference type="NCBI Taxonomy" id="1121291"/>
    <lineage>
        <taxon>Bacteria</taxon>
        <taxon>Bacillati</taxon>
        <taxon>Bacillota</taxon>
        <taxon>Clostridia</taxon>
        <taxon>Eubacteriales</taxon>
        <taxon>Clostridiaceae</taxon>
        <taxon>Clostridium</taxon>
    </lineage>
</organism>
<dbReference type="InterPro" id="IPR006674">
    <property type="entry name" value="HD_domain"/>
</dbReference>
<dbReference type="EMBL" id="FWXH01000009">
    <property type="protein sequence ID" value="SMC25528.1"/>
    <property type="molecule type" value="Genomic_DNA"/>
</dbReference>
<dbReference type="Pfam" id="PF13487">
    <property type="entry name" value="HD_5"/>
    <property type="match status" value="1"/>
</dbReference>
<dbReference type="OrthoDB" id="9804747at2"/>
<dbReference type="PANTHER" id="PTHR43155">
    <property type="entry name" value="CYCLIC DI-GMP PHOSPHODIESTERASE PA4108-RELATED"/>
    <property type="match status" value="1"/>
</dbReference>
<dbReference type="InterPro" id="IPR003607">
    <property type="entry name" value="HD/PDEase_dom"/>
</dbReference>
<dbReference type="SUPFAM" id="SSF109604">
    <property type="entry name" value="HD-domain/PDEase-like"/>
    <property type="match status" value="2"/>
</dbReference>
<dbReference type="SMART" id="SM00471">
    <property type="entry name" value="HDc"/>
    <property type="match status" value="2"/>
</dbReference>
<dbReference type="Proteomes" id="UP000192468">
    <property type="component" value="Unassembled WGS sequence"/>
</dbReference>
<evidence type="ECO:0000313" key="2">
    <source>
        <dbReference type="EMBL" id="SMC25528.1"/>
    </source>
</evidence>
<dbReference type="PROSITE" id="PS51832">
    <property type="entry name" value="HD_GYP"/>
    <property type="match status" value="1"/>
</dbReference>
<dbReference type="RefSeq" id="WP_084116296.1">
    <property type="nucleotide sequence ID" value="NZ_FWXH01000009.1"/>
</dbReference>
<name>A0A1W1XPT6_9CLOT</name>
<sequence>MKINLDKTIRAMAVALDLAEISSVKNATIIEDISNINFSKHNYLNHSKRTTYIALKLGEYFNLSEITMQKLYITALLHDIGAANFLKESHISNTFVLEHCKKGSEIIEDFPVYSNISPLILFHHENYDGSGPMELLGDDIPFESQLIRLSDLVELLYSENSPSHIQKDKIISWVKSNVNSIFSPKLVDAFLSIAETDIFWFDIENISFMDFILDNISPRLNISLNLCQFEKIAYILASIIDNKSAFTAKHSRGIAKLAFMVSKHLGYSEEKCLEMKIAGLLHDIGKLAIPNSILDKNGSLTEDEFSIIKSHVYYTKVILDRIEDIREISDWASNHHEKLDGTGYPRKLDAGKLSEECRIMGVCDIYQALTEDRPYRNGLNQDKAFAILDGMVFDGLICGDAFNKLKETLKENMKL</sequence>
<keyword evidence="3" id="KW-1185">Reference proteome</keyword>
<feature type="domain" description="HD-GYP" evidence="1">
    <location>
        <begin position="225"/>
        <end position="415"/>
    </location>
</feature>
<dbReference type="PANTHER" id="PTHR43155:SF1">
    <property type="entry name" value="3'3'-CGAMP-SPECIFIC PHOSPHODIESTERASE 1"/>
    <property type="match status" value="1"/>
</dbReference>
<dbReference type="InterPro" id="IPR037522">
    <property type="entry name" value="HD_GYP_dom"/>
</dbReference>
<protein>
    <submittedName>
        <fullName evidence="2">HD domain-containing protein</fullName>
    </submittedName>
</protein>
<evidence type="ECO:0000313" key="3">
    <source>
        <dbReference type="Proteomes" id="UP000192468"/>
    </source>
</evidence>
<dbReference type="AlphaFoldDB" id="A0A1W1XPT6"/>
<dbReference type="CDD" id="cd00077">
    <property type="entry name" value="HDc"/>
    <property type="match status" value="2"/>
</dbReference>